<evidence type="ECO:0000313" key="3">
    <source>
        <dbReference type="EMBL" id="KAG2946237.1"/>
    </source>
</evidence>
<dbReference type="Proteomes" id="UP000735874">
    <property type="component" value="Unassembled WGS sequence"/>
</dbReference>
<dbReference type="Proteomes" id="UP000736787">
    <property type="component" value="Unassembled WGS sequence"/>
</dbReference>
<evidence type="ECO:0000313" key="1">
    <source>
        <dbReference type="EMBL" id="KAG2860620.1"/>
    </source>
</evidence>
<dbReference type="AlphaFoldDB" id="A0A8T0ZCX7"/>
<evidence type="ECO:0000313" key="5">
    <source>
        <dbReference type="Proteomes" id="UP000735874"/>
    </source>
</evidence>
<dbReference type="Proteomes" id="UP000697107">
    <property type="component" value="Unassembled WGS sequence"/>
</dbReference>
<reference evidence="1" key="1">
    <citation type="submission" date="2018-10" db="EMBL/GenBank/DDBJ databases">
        <title>Effector identification in a new, highly contiguous assembly of the strawberry crown rot pathogen Phytophthora cactorum.</title>
        <authorList>
            <person name="Armitage A.D."/>
            <person name="Nellist C.F."/>
            <person name="Bates H."/>
            <person name="Vickerstaff R.J."/>
            <person name="Harrison R.J."/>
        </authorList>
    </citation>
    <scope>NUCLEOTIDE SEQUENCE</scope>
    <source>
        <strain evidence="1">15-7</strain>
        <strain evidence="2">4032</strain>
        <strain evidence="3">4040</strain>
        <strain evidence="4">P415</strain>
    </source>
</reference>
<proteinExistence type="predicted"/>
<dbReference type="EMBL" id="RCML01000344">
    <property type="protein sequence ID" value="KAG2980058.1"/>
    <property type="molecule type" value="Genomic_DNA"/>
</dbReference>
<sequence length="62" mass="6659">MLATGKSMQLLFGAPAGLGMYCPSKKCCGARAAGSPCTASEERNKNCKEFRQCARADRWAEV</sequence>
<gene>
    <name evidence="1" type="ORF">PC113_g7918</name>
    <name evidence="2" type="ORF">PC115_g6626</name>
    <name evidence="3" type="ORF">PC117_g7805</name>
    <name evidence="4" type="ORF">PC118_g11392</name>
</gene>
<dbReference type="EMBL" id="RCMI01000149">
    <property type="protein sequence ID" value="KAG2930212.1"/>
    <property type="molecule type" value="Genomic_DNA"/>
</dbReference>
<dbReference type="EMBL" id="RCMK01000163">
    <property type="protein sequence ID" value="KAG2946237.1"/>
    <property type="molecule type" value="Genomic_DNA"/>
</dbReference>
<evidence type="ECO:0000313" key="4">
    <source>
        <dbReference type="EMBL" id="KAG2980058.1"/>
    </source>
</evidence>
<protein>
    <submittedName>
        <fullName evidence="1">Uncharacterized protein</fullName>
    </submittedName>
</protein>
<comment type="caution">
    <text evidence="1">The sequence shown here is derived from an EMBL/GenBank/DDBJ whole genome shotgun (WGS) entry which is preliminary data.</text>
</comment>
<dbReference type="EMBL" id="RCMG01000179">
    <property type="protein sequence ID" value="KAG2860620.1"/>
    <property type="molecule type" value="Genomic_DNA"/>
</dbReference>
<evidence type="ECO:0000313" key="2">
    <source>
        <dbReference type="EMBL" id="KAG2930212.1"/>
    </source>
</evidence>
<dbReference type="Proteomes" id="UP000774804">
    <property type="component" value="Unassembled WGS sequence"/>
</dbReference>
<organism evidence="1 5">
    <name type="scientific">Phytophthora cactorum</name>
    <dbReference type="NCBI Taxonomy" id="29920"/>
    <lineage>
        <taxon>Eukaryota</taxon>
        <taxon>Sar</taxon>
        <taxon>Stramenopiles</taxon>
        <taxon>Oomycota</taxon>
        <taxon>Peronosporomycetes</taxon>
        <taxon>Peronosporales</taxon>
        <taxon>Peronosporaceae</taxon>
        <taxon>Phytophthora</taxon>
    </lineage>
</organism>
<name>A0A8T0ZCX7_9STRA</name>
<accession>A0A8T0ZCX7</accession>